<protein>
    <submittedName>
        <fullName evidence="1">Conserved uncharacterized protein</fullName>
    </submittedName>
</protein>
<evidence type="ECO:0000313" key="1">
    <source>
        <dbReference type="EMBL" id="ADO72480.1"/>
    </source>
</evidence>
<dbReference type="Proteomes" id="UP000001351">
    <property type="component" value="Chromosome"/>
</dbReference>
<dbReference type="EMBL" id="CP002271">
    <property type="protein sequence ID" value="ADO72480.1"/>
    <property type="molecule type" value="Genomic_DNA"/>
</dbReference>
<proteinExistence type="predicted"/>
<gene>
    <name evidence="1" type="ordered locus">STAUR_4700</name>
</gene>
<dbReference type="eggNOG" id="ENOG5033G3Y">
    <property type="taxonomic scope" value="Bacteria"/>
</dbReference>
<dbReference type="RefSeq" id="WP_013376394.1">
    <property type="nucleotide sequence ID" value="NC_014623.1"/>
</dbReference>
<dbReference type="OrthoDB" id="5506943at2"/>
<dbReference type="AlphaFoldDB" id="E3G087"/>
<keyword evidence="2" id="KW-1185">Reference proteome</keyword>
<dbReference type="STRING" id="378806.STAUR_4700"/>
<dbReference type="HOGENOM" id="CLU_1034097_0_0_7"/>
<sequence length="269" mass="28652">MSLVACVRIPTDPEGAAAALGHGVGLTLAEARIRLAPEPPAILASLAPEAAARLVSELRRAGLAALVVEDAESLPGPRIVPRSATLGPAGGIFQPRAGAALELPWAEVSALFRGASTVRSETATLQQTAKFSLSTAIATQGLKVSRKEDRTVRSQQEETEQVILLYGKRGQRVVLRERELDFSFLGAALQPTRLANMVALARLLKEKVPGAFYDERLLRLGRRPLPLFVGGETHVQMGKTSQMLLDTSGGLEVLGTALWRAVEEGLLSP</sequence>
<accession>E3G087</accession>
<evidence type="ECO:0000313" key="2">
    <source>
        <dbReference type="Proteomes" id="UP000001351"/>
    </source>
</evidence>
<name>E3G087_STIAD</name>
<organism evidence="1 2">
    <name type="scientific">Stigmatella aurantiaca (strain DW4/3-1)</name>
    <dbReference type="NCBI Taxonomy" id="378806"/>
    <lineage>
        <taxon>Bacteria</taxon>
        <taxon>Pseudomonadati</taxon>
        <taxon>Myxococcota</taxon>
        <taxon>Myxococcia</taxon>
        <taxon>Myxococcales</taxon>
        <taxon>Cystobacterineae</taxon>
        <taxon>Archangiaceae</taxon>
        <taxon>Stigmatella</taxon>
    </lineage>
</organism>
<dbReference type="KEGG" id="sur:STAUR_4700"/>
<reference evidence="1 2" key="1">
    <citation type="journal article" date="2011" name="Mol. Biol. Evol.">
        <title>Comparative genomic analysis of fruiting body formation in Myxococcales.</title>
        <authorList>
            <person name="Huntley S."/>
            <person name="Hamann N."/>
            <person name="Wegener-Feldbrugge S."/>
            <person name="Treuner-Lange A."/>
            <person name="Kube M."/>
            <person name="Reinhardt R."/>
            <person name="Klages S."/>
            <person name="Muller R."/>
            <person name="Ronning C.M."/>
            <person name="Nierman W.C."/>
            <person name="Sogaard-Andersen L."/>
        </authorList>
    </citation>
    <scope>NUCLEOTIDE SEQUENCE [LARGE SCALE GENOMIC DNA]</scope>
    <source>
        <strain evidence="1 2">DW4/3-1</strain>
    </source>
</reference>